<dbReference type="GO" id="GO:0005576">
    <property type="term" value="C:extracellular region"/>
    <property type="evidence" value="ECO:0007669"/>
    <property type="project" value="TreeGrafter"/>
</dbReference>
<dbReference type="AlphaFoldDB" id="A0A0N4ZDI2"/>
<evidence type="ECO:0000313" key="2">
    <source>
        <dbReference type="Proteomes" id="UP000038045"/>
    </source>
</evidence>
<dbReference type="InterPro" id="IPR001223">
    <property type="entry name" value="Glyco_hydro18_cat"/>
</dbReference>
<reference evidence="3" key="1">
    <citation type="submission" date="2017-02" db="UniProtKB">
        <authorList>
            <consortium name="WormBaseParasite"/>
        </authorList>
    </citation>
    <scope>IDENTIFICATION</scope>
</reference>
<dbReference type="InterPro" id="IPR017853">
    <property type="entry name" value="GH"/>
</dbReference>
<dbReference type="GO" id="GO:0006032">
    <property type="term" value="P:chitin catabolic process"/>
    <property type="evidence" value="ECO:0007669"/>
    <property type="project" value="TreeGrafter"/>
</dbReference>
<dbReference type="GO" id="GO:0008061">
    <property type="term" value="F:chitin binding"/>
    <property type="evidence" value="ECO:0007669"/>
    <property type="project" value="InterPro"/>
</dbReference>
<dbReference type="WBParaSite" id="PTRK_0000564500.1">
    <property type="protein sequence ID" value="PTRK_0000564500.1"/>
    <property type="gene ID" value="PTRK_0000564500"/>
</dbReference>
<dbReference type="SMART" id="SM00636">
    <property type="entry name" value="Glyco_18"/>
    <property type="match status" value="1"/>
</dbReference>
<dbReference type="SUPFAM" id="SSF51445">
    <property type="entry name" value="(Trans)glycosidases"/>
    <property type="match status" value="3"/>
</dbReference>
<dbReference type="Gene3D" id="3.20.20.80">
    <property type="entry name" value="Glycosidases"/>
    <property type="match status" value="4"/>
</dbReference>
<name>A0A0N4ZDI2_PARTI</name>
<protein>
    <submittedName>
        <fullName evidence="3">Glyco_18 domain-containing protein</fullName>
    </submittedName>
</protein>
<dbReference type="GO" id="GO:0004568">
    <property type="term" value="F:chitinase activity"/>
    <property type="evidence" value="ECO:0007669"/>
    <property type="project" value="TreeGrafter"/>
</dbReference>
<dbReference type="Proteomes" id="UP000038045">
    <property type="component" value="Unplaced"/>
</dbReference>
<dbReference type="GO" id="GO:0005975">
    <property type="term" value="P:carbohydrate metabolic process"/>
    <property type="evidence" value="ECO:0007669"/>
    <property type="project" value="InterPro"/>
</dbReference>
<dbReference type="InterPro" id="IPR011583">
    <property type="entry name" value="Chitinase_II/V-like_cat"/>
</dbReference>
<dbReference type="PANTHER" id="PTHR11177:SF401">
    <property type="entry name" value="CHITINASE-LIKE PROTEIN C25A8.4"/>
    <property type="match status" value="1"/>
</dbReference>
<feature type="domain" description="GH18" evidence="1">
    <location>
        <begin position="405"/>
        <end position="760"/>
    </location>
</feature>
<sequence length="1146" mass="131775">MEIYSDNVNDDIVLNGLTNYQSLNIVKQQKKNTKLIADIIYDSKKGLLEYEFFRRKFIENIIKLMIKWNFDGIFLRLDYDTLSSHTFNMFLDEWKNTVEESFSKLNGKQLQIILRINTNWISQFKNYLLTLSSKVDKLFITMPNPTLTSKDVTLKHIDPLYPSSQIPEYETLSSTISEANKIYNVSKSKIIVGLNIWARGYNLINDTLFSHGSTHKYTFLKSKETGLYNGYYTYPEICNIKNDTIDYNKYNFGSKNVLDGENEKISFSKNETTVDGSFLENTESTSSIETTAVPLNDKVITKRETHETENVTEPISSLIFDVDSQTTSFFGTDGYYYQYVDPEHEAFLNKIRWVSNNGYGGVGLTNMEGDDSENVCGKGRYPIHKTVSSMIDIIKSEAKIGGNQCTRICKVSPSNIVGDFFKHMEISYCSHISIEDIIFNHVGDLKISDEVIKFLEDYKNWEVDVKPYVMLTIGSKISSVSWRTLLLNIFYKEKFIKNIVHFCEINGINHINIAWTSEKFTSNYDGTLLNKFLIYLRKALGDEKEIFCSITPHNLYNNFYKIEEMVTPVDYFILEAHKFRDIYDSKTSHHSTLLFESDLLEKKQLSADAFANDFIGRRINPETIIIEFSAAGQVVEMQNNGVRAADIDNFLGLPVVQESNLLRNIKKLLISQNEICEIVKKNETIKKFVKGMEVPYLIEGNNFISYDNEKSTRIKAIWVSVSRFAGISIKNIEMDNTEGTCPSMNPFPILKTFSETQICNKCKVDLSNSKATLYDSMKEFDVQNDENLDTNKTQKSCAEKYGKLKTICTYRLPLKKDKFPLVPDKIPFSKCDELLIDDILILPHGNLTFRDDYAKSTASRLGRLMTRVEGVPVRAVFTCFMPKISFDTLLDEPEKLTKTIISHLKEYNLQGLELRCHNSISKTMKTKYGEFIEMLRKNIIEEFKSNPCSRVISVSLPSWGENVPQLYDVNILNNLDYLSLDVNNEISSMMRSESDEDKKNDVVLMEQTIQSLERAGIDMKKVLLNVPIYARSLIKESNITEESLLGENKKMKMRKIEQKVLCKELKRTGYVRKISYESVIGRAVLPNNEEVSFETQNTLFYKLKYVMKEKLGGIVFNSLNDDDFSNECNQGMYSLLMSTKEALCQK</sequence>
<dbReference type="Pfam" id="PF00704">
    <property type="entry name" value="Glyco_hydro_18"/>
    <property type="match status" value="3"/>
</dbReference>
<evidence type="ECO:0000313" key="3">
    <source>
        <dbReference type="WBParaSite" id="PTRK_0000564500.1"/>
    </source>
</evidence>
<accession>A0A0N4ZDI2</accession>
<proteinExistence type="predicted"/>
<dbReference type="PROSITE" id="PS51910">
    <property type="entry name" value="GH18_2"/>
    <property type="match status" value="2"/>
</dbReference>
<dbReference type="PANTHER" id="PTHR11177">
    <property type="entry name" value="CHITINASE"/>
    <property type="match status" value="1"/>
</dbReference>
<evidence type="ECO:0000259" key="1">
    <source>
        <dbReference type="PROSITE" id="PS51910"/>
    </source>
</evidence>
<organism evidence="2 3">
    <name type="scientific">Parastrongyloides trichosuri</name>
    <name type="common">Possum-specific nematode worm</name>
    <dbReference type="NCBI Taxonomy" id="131310"/>
    <lineage>
        <taxon>Eukaryota</taxon>
        <taxon>Metazoa</taxon>
        <taxon>Ecdysozoa</taxon>
        <taxon>Nematoda</taxon>
        <taxon>Chromadorea</taxon>
        <taxon>Rhabditida</taxon>
        <taxon>Tylenchina</taxon>
        <taxon>Panagrolaimomorpha</taxon>
        <taxon>Strongyloidoidea</taxon>
        <taxon>Strongyloididae</taxon>
        <taxon>Parastrongyloides</taxon>
    </lineage>
</organism>
<dbReference type="InterPro" id="IPR029070">
    <property type="entry name" value="Chitinase_insertion_sf"/>
</dbReference>
<dbReference type="InterPro" id="IPR050314">
    <property type="entry name" value="Glycosyl_Hydrlase_18"/>
</dbReference>
<dbReference type="STRING" id="131310.A0A0N4ZDI2"/>
<keyword evidence="2" id="KW-1185">Reference proteome</keyword>
<feature type="domain" description="GH18" evidence="1">
    <location>
        <begin position="1"/>
        <end position="394"/>
    </location>
</feature>
<dbReference type="Gene3D" id="3.10.50.10">
    <property type="match status" value="1"/>
</dbReference>